<dbReference type="AlphaFoldDB" id="A0A9N7VI63"/>
<evidence type="ECO:0000256" key="1">
    <source>
        <dbReference type="SAM" id="MobiDB-lite"/>
    </source>
</evidence>
<gene>
    <name evidence="2" type="ORF">PLEPLA_LOCUS39092</name>
</gene>
<feature type="compositionally biased region" description="Basic and acidic residues" evidence="1">
    <location>
        <begin position="155"/>
        <end position="175"/>
    </location>
</feature>
<comment type="caution">
    <text evidence="2">The sequence shown here is derived from an EMBL/GenBank/DDBJ whole genome shotgun (WGS) entry which is preliminary data.</text>
</comment>
<dbReference type="EMBL" id="CADEAL010004088">
    <property type="protein sequence ID" value="CAB1451398.1"/>
    <property type="molecule type" value="Genomic_DNA"/>
</dbReference>
<dbReference type="Proteomes" id="UP001153269">
    <property type="component" value="Unassembled WGS sequence"/>
</dbReference>
<feature type="compositionally biased region" description="Basic and acidic residues" evidence="1">
    <location>
        <begin position="182"/>
        <end position="207"/>
    </location>
</feature>
<protein>
    <submittedName>
        <fullName evidence="2">Uncharacterized protein</fullName>
    </submittedName>
</protein>
<feature type="compositionally biased region" description="Low complexity" evidence="1">
    <location>
        <begin position="141"/>
        <end position="153"/>
    </location>
</feature>
<evidence type="ECO:0000313" key="2">
    <source>
        <dbReference type="EMBL" id="CAB1451398.1"/>
    </source>
</evidence>
<keyword evidence="3" id="KW-1185">Reference proteome</keyword>
<proteinExistence type="predicted"/>
<accession>A0A9N7VI63</accession>
<name>A0A9N7VI63_PLEPL</name>
<feature type="region of interest" description="Disordered" evidence="1">
    <location>
        <begin position="140"/>
        <end position="207"/>
    </location>
</feature>
<evidence type="ECO:0000313" key="3">
    <source>
        <dbReference type="Proteomes" id="UP001153269"/>
    </source>
</evidence>
<organism evidence="2 3">
    <name type="scientific">Pleuronectes platessa</name>
    <name type="common">European plaice</name>
    <dbReference type="NCBI Taxonomy" id="8262"/>
    <lineage>
        <taxon>Eukaryota</taxon>
        <taxon>Metazoa</taxon>
        <taxon>Chordata</taxon>
        <taxon>Craniata</taxon>
        <taxon>Vertebrata</taxon>
        <taxon>Euteleostomi</taxon>
        <taxon>Actinopterygii</taxon>
        <taxon>Neopterygii</taxon>
        <taxon>Teleostei</taxon>
        <taxon>Neoteleostei</taxon>
        <taxon>Acanthomorphata</taxon>
        <taxon>Carangaria</taxon>
        <taxon>Pleuronectiformes</taxon>
        <taxon>Pleuronectoidei</taxon>
        <taxon>Pleuronectidae</taxon>
        <taxon>Pleuronectes</taxon>
    </lineage>
</organism>
<sequence length="323" mass="36247">MDEKRATSAETSGGRPRPFVCVADAYPCVQVSEQVLNNNRHLDPCFSNASLLLLWRGKQTVPMKMKMKTKADPSFSLKEEQSCLEVETSKIINRDNERHLRDSVKIQAKKDLKVLNEEEEADVEEEIEIATVVKCRRKRSSAVPPVVSSVDTSVPEERWMTQRETEREMDGRTSEEQLIGRSPRDRMRGDESEREREREREGAGGKVAVDRRVSSRVSNNFNNDDDDTRRTNYNLHSPPPLVAGGLVAWWLAAPGVKLPQLSACVYGSGFTGLVLKFSSRVSSTHLVSERPLSGFQLHRGSEVLFPRHGGVTKTFHGCGATRP</sequence>
<reference evidence="2" key="1">
    <citation type="submission" date="2020-03" db="EMBL/GenBank/DDBJ databases">
        <authorList>
            <person name="Weist P."/>
        </authorList>
    </citation>
    <scope>NUCLEOTIDE SEQUENCE</scope>
</reference>